<dbReference type="AlphaFoldDB" id="A0A558HEX5"/>
<dbReference type="GO" id="GO:0043683">
    <property type="term" value="P:type IV pilus assembly"/>
    <property type="evidence" value="ECO:0007669"/>
    <property type="project" value="InterPro"/>
</dbReference>
<dbReference type="PANTHER" id="PTHR30093">
    <property type="entry name" value="GENERAL SECRETION PATHWAY PROTEIN G"/>
    <property type="match status" value="1"/>
</dbReference>
<reference evidence="2 3" key="1">
    <citation type="submission" date="2019-07" db="EMBL/GenBank/DDBJ databases">
        <title>Diversity of Bacteria from Kongsfjorden, Arctic.</title>
        <authorList>
            <person name="Yu Y."/>
        </authorList>
    </citation>
    <scope>NUCLEOTIDE SEQUENCE [LARGE SCALE GENOMIC DNA]</scope>
    <source>
        <strain evidence="2 3">SM1923</strain>
    </source>
</reference>
<dbReference type="RefSeq" id="WP_024951570.1">
    <property type="nucleotide sequence ID" value="NZ_CAWOWR010000033.1"/>
</dbReference>
<evidence type="ECO:0000313" key="3">
    <source>
        <dbReference type="Proteomes" id="UP000319941"/>
    </source>
</evidence>
<dbReference type="STRING" id="553385.GCA_000591415_01363"/>
<keyword evidence="1" id="KW-0472">Membrane</keyword>
<sequence>MSKRFITNLRAARHTNIYWKQCGFSLIELMIVVAIIGILASIAYPGYQRYVLRTHREDAHIALVTLAQAQERYMARCGEYSQSIGGDASCDADGLGRGTTSPESFYTLGISGNETAFTLKATAIDVQAQDTECKTLSLSSTGRRTAEGGGDCW</sequence>
<gene>
    <name evidence="2" type="ORF">FQP86_15990</name>
</gene>
<keyword evidence="3" id="KW-1185">Reference proteome</keyword>
<accession>A0A558HEX5</accession>
<dbReference type="OrthoDB" id="5296638at2"/>
<organism evidence="2 3">
    <name type="scientific">Cobetia crustatorum</name>
    <dbReference type="NCBI Taxonomy" id="553385"/>
    <lineage>
        <taxon>Bacteria</taxon>
        <taxon>Pseudomonadati</taxon>
        <taxon>Pseudomonadota</taxon>
        <taxon>Gammaproteobacteria</taxon>
        <taxon>Oceanospirillales</taxon>
        <taxon>Halomonadaceae</taxon>
        <taxon>Cobetia</taxon>
    </lineage>
</organism>
<dbReference type="InterPro" id="IPR045584">
    <property type="entry name" value="Pilin-like"/>
</dbReference>
<feature type="transmembrane region" description="Helical" evidence="1">
    <location>
        <begin position="21"/>
        <end position="44"/>
    </location>
</feature>
<dbReference type="Pfam" id="PF16732">
    <property type="entry name" value="ComP_DUS"/>
    <property type="match status" value="1"/>
</dbReference>
<comment type="caution">
    <text evidence="2">The sequence shown here is derived from an EMBL/GenBank/DDBJ whole genome shotgun (WGS) entry which is preliminary data.</text>
</comment>
<name>A0A558HEX5_9GAMM</name>
<dbReference type="Pfam" id="PF07963">
    <property type="entry name" value="N_methyl"/>
    <property type="match status" value="1"/>
</dbReference>
<evidence type="ECO:0000256" key="1">
    <source>
        <dbReference type="SAM" id="Phobius"/>
    </source>
</evidence>
<dbReference type="InterPro" id="IPR031982">
    <property type="entry name" value="PilE-like"/>
</dbReference>
<dbReference type="SUPFAM" id="SSF54523">
    <property type="entry name" value="Pili subunits"/>
    <property type="match status" value="1"/>
</dbReference>
<dbReference type="EMBL" id="VNFH01000013">
    <property type="protein sequence ID" value="TVU67637.1"/>
    <property type="molecule type" value="Genomic_DNA"/>
</dbReference>
<protein>
    <submittedName>
        <fullName evidence="2">Type IV pilin protein</fullName>
    </submittedName>
</protein>
<keyword evidence="1" id="KW-1133">Transmembrane helix</keyword>
<dbReference type="Proteomes" id="UP000319941">
    <property type="component" value="Unassembled WGS sequence"/>
</dbReference>
<evidence type="ECO:0000313" key="2">
    <source>
        <dbReference type="EMBL" id="TVU67637.1"/>
    </source>
</evidence>
<dbReference type="InterPro" id="IPR012902">
    <property type="entry name" value="N_methyl_site"/>
</dbReference>
<proteinExistence type="predicted"/>
<dbReference type="Gene3D" id="3.30.700.10">
    <property type="entry name" value="Glycoprotein, Type 4 Pilin"/>
    <property type="match status" value="1"/>
</dbReference>
<dbReference type="PANTHER" id="PTHR30093:SF47">
    <property type="entry name" value="TYPE IV PILUS NON-CORE MINOR PILIN PILE"/>
    <property type="match status" value="1"/>
</dbReference>
<dbReference type="NCBIfam" id="TIGR02532">
    <property type="entry name" value="IV_pilin_GFxxxE"/>
    <property type="match status" value="1"/>
</dbReference>
<keyword evidence="1" id="KW-0812">Transmembrane</keyword>